<dbReference type="Proteomes" id="UP001629214">
    <property type="component" value="Unassembled WGS sequence"/>
</dbReference>
<dbReference type="EMBL" id="JAQQFR010000012">
    <property type="protein sequence ID" value="MFL9880330.1"/>
    <property type="molecule type" value="Genomic_DNA"/>
</dbReference>
<name>A0ABW8ZBZ9_9BURK</name>
<gene>
    <name evidence="2" type="ORF">PQR63_18170</name>
</gene>
<evidence type="ECO:0000259" key="1">
    <source>
        <dbReference type="PROSITE" id="PS51725"/>
    </source>
</evidence>
<protein>
    <submittedName>
        <fullName evidence="2">Antibiotic biosynthesis monooxygenase</fullName>
    </submittedName>
</protein>
<accession>A0ABW8ZBZ9</accession>
<comment type="caution">
    <text evidence="2">The sequence shown here is derived from an EMBL/GenBank/DDBJ whole genome shotgun (WGS) entry which is preliminary data.</text>
</comment>
<dbReference type="Gene3D" id="3.30.70.100">
    <property type="match status" value="1"/>
</dbReference>
<sequence>MSITRINTFRALDDRVDDLKKFLLALLPTIRASAGCQSCQFLQDQSIPSRMVIIEVWDSIDAHHDSLQHVSKASIEEVKTMLAAAPVGGYYQ</sequence>
<dbReference type="GO" id="GO:0004497">
    <property type="term" value="F:monooxygenase activity"/>
    <property type="evidence" value="ECO:0007669"/>
    <property type="project" value="UniProtKB-KW"/>
</dbReference>
<dbReference type="SUPFAM" id="SSF54909">
    <property type="entry name" value="Dimeric alpha+beta barrel"/>
    <property type="match status" value="1"/>
</dbReference>
<keyword evidence="2" id="KW-0503">Monooxygenase</keyword>
<reference evidence="2 3" key="1">
    <citation type="journal article" date="2024" name="Chem. Sci.">
        <title>Discovery of megapolipeptins by genome mining of a Burkholderiales bacteria collection.</title>
        <authorList>
            <person name="Paulo B.S."/>
            <person name="Recchia M.J.J."/>
            <person name="Lee S."/>
            <person name="Fergusson C.H."/>
            <person name="Romanowski S.B."/>
            <person name="Hernandez A."/>
            <person name="Krull N."/>
            <person name="Liu D.Y."/>
            <person name="Cavanagh H."/>
            <person name="Bos A."/>
            <person name="Gray C.A."/>
            <person name="Murphy B.T."/>
            <person name="Linington R.G."/>
            <person name="Eustaquio A.S."/>
        </authorList>
    </citation>
    <scope>NUCLEOTIDE SEQUENCE [LARGE SCALE GENOMIC DNA]</scope>
    <source>
        <strain evidence="2 3">RL21-008-BIB-B</strain>
    </source>
</reference>
<dbReference type="InterPro" id="IPR011008">
    <property type="entry name" value="Dimeric_a/b-barrel"/>
</dbReference>
<evidence type="ECO:0000313" key="3">
    <source>
        <dbReference type="Proteomes" id="UP001629214"/>
    </source>
</evidence>
<keyword evidence="3" id="KW-1185">Reference proteome</keyword>
<dbReference type="Pfam" id="PF03992">
    <property type="entry name" value="ABM"/>
    <property type="match status" value="1"/>
</dbReference>
<keyword evidence="2" id="KW-0560">Oxidoreductase</keyword>
<dbReference type="RefSeq" id="WP_408169376.1">
    <property type="nucleotide sequence ID" value="NZ_JAQQFR010000012.1"/>
</dbReference>
<proteinExistence type="predicted"/>
<evidence type="ECO:0000313" key="2">
    <source>
        <dbReference type="EMBL" id="MFL9880330.1"/>
    </source>
</evidence>
<dbReference type="PROSITE" id="PS51725">
    <property type="entry name" value="ABM"/>
    <property type="match status" value="1"/>
</dbReference>
<organism evidence="2 3">
    <name type="scientific">Herbaspirillum rhizosphaerae</name>
    <dbReference type="NCBI Taxonomy" id="346179"/>
    <lineage>
        <taxon>Bacteria</taxon>
        <taxon>Pseudomonadati</taxon>
        <taxon>Pseudomonadota</taxon>
        <taxon>Betaproteobacteria</taxon>
        <taxon>Burkholderiales</taxon>
        <taxon>Oxalobacteraceae</taxon>
        <taxon>Herbaspirillum</taxon>
    </lineage>
</organism>
<feature type="domain" description="ABM" evidence="1">
    <location>
        <begin position="3"/>
        <end position="91"/>
    </location>
</feature>
<dbReference type="InterPro" id="IPR007138">
    <property type="entry name" value="ABM_dom"/>
</dbReference>